<feature type="region of interest" description="Disordered" evidence="1">
    <location>
        <begin position="85"/>
        <end position="149"/>
    </location>
</feature>
<dbReference type="AlphaFoldDB" id="A0A9E7ED89"/>
<proteinExistence type="predicted"/>
<feature type="compositionally biased region" description="Basic and acidic residues" evidence="1">
    <location>
        <begin position="115"/>
        <end position="140"/>
    </location>
</feature>
<evidence type="ECO:0000313" key="4">
    <source>
        <dbReference type="Proteomes" id="UP001055439"/>
    </source>
</evidence>
<keyword evidence="4" id="KW-1185">Reference proteome</keyword>
<dbReference type="PANTHER" id="PTHR21193">
    <property type="entry name" value="OXIDOREDUCTASE-LIKE DOMAIN-CONTAINING PROTEIN 1"/>
    <property type="match status" value="1"/>
</dbReference>
<feature type="compositionally biased region" description="Basic residues" evidence="1">
    <location>
        <begin position="50"/>
        <end position="63"/>
    </location>
</feature>
<name>A0A9E7ED89_9LILI</name>
<accession>A0A9E7ED89</accession>
<feature type="compositionally biased region" description="Basic residues" evidence="1">
    <location>
        <begin position="18"/>
        <end position="30"/>
    </location>
</feature>
<reference evidence="3" key="1">
    <citation type="submission" date="2022-05" db="EMBL/GenBank/DDBJ databases">
        <title>The Musa troglodytarum L. genome provides insights into the mechanism of non-climacteric behaviour and enrichment of carotenoids.</title>
        <authorList>
            <person name="Wang J."/>
        </authorList>
    </citation>
    <scope>NUCLEOTIDE SEQUENCE</scope>
    <source>
        <tissue evidence="3">Leaf</tissue>
    </source>
</reference>
<sequence>MQSKPRASTVVTPSRWNDHHHSRCSKHRLTWRGPERGFTQQERKADCRPRRGKGVRTSGTHRMRAAVSAQIAPRLFLFRPSPPRLRFPLRQHRPPRSRIVSPLPPPRSCSTMESARADNDGDKAEKEKAGKMEEKPKPEAEPSPPEKPLPGDCCGSGCVRCVWDIYYEELEAYNQMLASRSKDKNTNTYHATRRPTQHQPQLTKAKASTIGALSPSPLSSSEARLAQRRNRSLSEGTRCICSQRNLTLLSVVVGSEKDVVSLLKRRE</sequence>
<dbReference type="InterPro" id="IPR039251">
    <property type="entry name" value="OXLD1"/>
</dbReference>
<organism evidence="3 4">
    <name type="scientific">Musa troglodytarum</name>
    <name type="common">fe'i banana</name>
    <dbReference type="NCBI Taxonomy" id="320322"/>
    <lineage>
        <taxon>Eukaryota</taxon>
        <taxon>Viridiplantae</taxon>
        <taxon>Streptophyta</taxon>
        <taxon>Embryophyta</taxon>
        <taxon>Tracheophyta</taxon>
        <taxon>Spermatophyta</taxon>
        <taxon>Magnoliopsida</taxon>
        <taxon>Liliopsida</taxon>
        <taxon>Zingiberales</taxon>
        <taxon>Musaceae</taxon>
        <taxon>Musa</taxon>
    </lineage>
</organism>
<evidence type="ECO:0000313" key="3">
    <source>
        <dbReference type="EMBL" id="URD75190.1"/>
    </source>
</evidence>
<dbReference type="Proteomes" id="UP001055439">
    <property type="component" value="Chromosome 1"/>
</dbReference>
<evidence type="ECO:0000259" key="2">
    <source>
        <dbReference type="Pfam" id="PF09791"/>
    </source>
</evidence>
<dbReference type="InterPro" id="IPR019180">
    <property type="entry name" value="Oxidoreductase-like_N"/>
</dbReference>
<dbReference type="OrthoDB" id="786675at2759"/>
<feature type="domain" description="Oxidoreductase-like" evidence="2">
    <location>
        <begin position="142"/>
        <end position="178"/>
    </location>
</feature>
<evidence type="ECO:0000256" key="1">
    <source>
        <dbReference type="SAM" id="MobiDB-lite"/>
    </source>
</evidence>
<feature type="region of interest" description="Disordered" evidence="1">
    <location>
        <begin position="1"/>
        <end position="63"/>
    </location>
</feature>
<dbReference type="Pfam" id="PF09791">
    <property type="entry name" value="Oxidored-like"/>
    <property type="match status" value="1"/>
</dbReference>
<feature type="compositionally biased region" description="Polar residues" evidence="1">
    <location>
        <begin position="1"/>
        <end position="15"/>
    </location>
</feature>
<dbReference type="EMBL" id="CP097502">
    <property type="protein sequence ID" value="URD75190.1"/>
    <property type="molecule type" value="Genomic_DNA"/>
</dbReference>
<feature type="region of interest" description="Disordered" evidence="1">
    <location>
        <begin position="209"/>
        <end position="229"/>
    </location>
</feature>
<dbReference type="PANTHER" id="PTHR21193:SF3">
    <property type="entry name" value="OXIDOREDUCTASE-LIKE DOMAIN-CONTAINING PROTEIN 1"/>
    <property type="match status" value="1"/>
</dbReference>
<gene>
    <name evidence="3" type="ORF">MUK42_08988</name>
</gene>
<feature type="compositionally biased region" description="Basic residues" evidence="1">
    <location>
        <begin position="87"/>
        <end position="96"/>
    </location>
</feature>
<protein>
    <submittedName>
        <fullName evidence="3">Oxidoreductase-like protein, N-terminal</fullName>
    </submittedName>
</protein>